<evidence type="ECO:0000259" key="5">
    <source>
        <dbReference type="Pfam" id="PF13377"/>
    </source>
</evidence>
<protein>
    <recommendedName>
        <fullName evidence="5">Transcriptional regulator LacI/GalR-like sensor domain-containing protein</fullName>
    </recommendedName>
</protein>
<evidence type="ECO:0000256" key="1">
    <source>
        <dbReference type="ARBA" id="ARBA00022491"/>
    </source>
</evidence>
<evidence type="ECO:0000256" key="3">
    <source>
        <dbReference type="ARBA" id="ARBA00023125"/>
    </source>
</evidence>
<evidence type="ECO:0000313" key="6">
    <source>
        <dbReference type="EMBL" id="RDF11417.1"/>
    </source>
</evidence>
<dbReference type="Pfam" id="PF13377">
    <property type="entry name" value="Peripla_BP_3"/>
    <property type="match status" value="1"/>
</dbReference>
<dbReference type="GO" id="GO:0003700">
    <property type="term" value="F:DNA-binding transcription factor activity"/>
    <property type="evidence" value="ECO:0007669"/>
    <property type="project" value="TreeGrafter"/>
</dbReference>
<dbReference type="Proteomes" id="UP000253945">
    <property type="component" value="Unassembled WGS sequence"/>
</dbReference>
<keyword evidence="4" id="KW-0804">Transcription</keyword>
<keyword evidence="7" id="KW-1185">Reference proteome</keyword>
<dbReference type="PANTHER" id="PTHR30146:SF151">
    <property type="entry name" value="HTH-TYPE TRANSCRIPTIONAL REPRESSOR CYTR"/>
    <property type="match status" value="1"/>
</dbReference>
<accession>A0A369ZWB7</accession>
<dbReference type="AlphaFoldDB" id="A0A369ZWB7"/>
<keyword evidence="2" id="KW-0805">Transcription regulation</keyword>
<name>A0A369ZWB7_9PAST</name>
<evidence type="ECO:0000313" key="7">
    <source>
        <dbReference type="Proteomes" id="UP000253945"/>
    </source>
</evidence>
<dbReference type="GO" id="GO:0000976">
    <property type="term" value="F:transcription cis-regulatory region binding"/>
    <property type="evidence" value="ECO:0007669"/>
    <property type="project" value="TreeGrafter"/>
</dbReference>
<dbReference type="Gene3D" id="3.40.50.2300">
    <property type="match status" value="1"/>
</dbReference>
<sequence>MLAKGKDYFYYDVIVCGNDHIAILTYQLLLSQGFRIPKDVAVVGYDNMVGVANLFLPLLTTVQLPHYEMSKQAALHLIENRKGSEISPIKCPLIVRESCGSYL</sequence>
<feature type="domain" description="Transcriptional regulator LacI/GalR-like sensor" evidence="5">
    <location>
        <begin position="14"/>
        <end position="99"/>
    </location>
</feature>
<evidence type="ECO:0000256" key="2">
    <source>
        <dbReference type="ARBA" id="ARBA00023015"/>
    </source>
</evidence>
<dbReference type="EMBL" id="QEQF01000002">
    <property type="protein sequence ID" value="RDF11417.1"/>
    <property type="molecule type" value="Genomic_DNA"/>
</dbReference>
<gene>
    <name evidence="6" type="ORF">DPV92_03950</name>
</gene>
<dbReference type="InterPro" id="IPR028082">
    <property type="entry name" value="Peripla_BP_I"/>
</dbReference>
<organism evidence="6 7">
    <name type="scientific">Haemophilus paraphrohaemolyticus</name>
    <dbReference type="NCBI Taxonomy" id="736"/>
    <lineage>
        <taxon>Bacteria</taxon>
        <taxon>Pseudomonadati</taxon>
        <taxon>Pseudomonadota</taxon>
        <taxon>Gammaproteobacteria</taxon>
        <taxon>Pasteurellales</taxon>
        <taxon>Pasteurellaceae</taxon>
        <taxon>Haemophilus</taxon>
    </lineage>
</organism>
<dbReference type="RefSeq" id="WP_111353778.1">
    <property type="nucleotide sequence ID" value="NZ_QEQF01000002.1"/>
</dbReference>
<keyword evidence="1" id="KW-0678">Repressor</keyword>
<dbReference type="InterPro" id="IPR046335">
    <property type="entry name" value="LacI/GalR-like_sensor"/>
</dbReference>
<evidence type="ECO:0000256" key="4">
    <source>
        <dbReference type="ARBA" id="ARBA00023163"/>
    </source>
</evidence>
<comment type="caution">
    <text evidence="6">The sequence shown here is derived from an EMBL/GenBank/DDBJ whole genome shotgun (WGS) entry which is preliminary data.</text>
</comment>
<dbReference type="PANTHER" id="PTHR30146">
    <property type="entry name" value="LACI-RELATED TRANSCRIPTIONAL REPRESSOR"/>
    <property type="match status" value="1"/>
</dbReference>
<proteinExistence type="predicted"/>
<reference evidence="6 7" key="1">
    <citation type="submission" date="2018-05" db="EMBL/GenBank/DDBJ databases">
        <title>Draft Genome Sequences for a Diverse set of 7 Haemophilus Species.</title>
        <authorList>
            <person name="Nichols M."/>
            <person name="Topaz N."/>
            <person name="Wang X."/>
            <person name="Wang X."/>
            <person name="Boxrud D."/>
        </authorList>
    </citation>
    <scope>NUCLEOTIDE SEQUENCE [LARGE SCALE GENOMIC DNA]</scope>
    <source>
        <strain evidence="6 7">C2014016342</strain>
    </source>
</reference>
<dbReference type="SUPFAM" id="SSF53822">
    <property type="entry name" value="Periplasmic binding protein-like I"/>
    <property type="match status" value="1"/>
</dbReference>
<keyword evidence="3" id="KW-0238">DNA-binding</keyword>